<feature type="non-terminal residue" evidence="1">
    <location>
        <position position="1"/>
    </location>
</feature>
<sequence>CVKSITITHQEATNPTIYNQIASTSLDSYTFQVQRSLTMSKFNIVQGDNSQDGFGSSTCRFFRVIFGGILRISDIQFTTHLDTNIRTGSFIYFDQGSLYVDGCSFSGQGFATGQCAVEIRYPVTIEIKESTFVGNTADFSSGAAGLTFANIGSSAKISITNNTFINNGPYSTGDVLAGALYFTISIYSTFPNSLVNLQRNIFTNNVGTGAGAVYITYPNVISTDQLSLVGSTFSGNVIDVLRSTNYAYLYESNDQTLEVSSDSSAIEANGNFTLNYISTNPTAYRLKSIQAALTFSSKFNSQNFNQITVIGEVTNVATNPIEANFVIQGRKSETDASTGTLQIGNAGQLT</sequence>
<dbReference type="Proteomes" id="UP000324800">
    <property type="component" value="Unassembled WGS sequence"/>
</dbReference>
<dbReference type="AlphaFoldDB" id="A0A5J4T707"/>
<comment type="caution">
    <text evidence="1">The sequence shown here is derived from an EMBL/GenBank/DDBJ whole genome shotgun (WGS) entry which is preliminary data.</text>
</comment>
<dbReference type="InterPro" id="IPR011050">
    <property type="entry name" value="Pectin_lyase_fold/virulence"/>
</dbReference>
<feature type="non-terminal residue" evidence="1">
    <location>
        <position position="350"/>
    </location>
</feature>
<name>A0A5J4T707_9EUKA</name>
<protein>
    <recommendedName>
        <fullName evidence="3">Right handed beta helix domain-containing protein</fullName>
    </recommendedName>
</protein>
<reference evidence="1 2" key="1">
    <citation type="submission" date="2019-03" db="EMBL/GenBank/DDBJ databases">
        <title>Single cell metagenomics reveals metabolic interactions within the superorganism composed of flagellate Streblomastix strix and complex community of Bacteroidetes bacteria on its surface.</title>
        <authorList>
            <person name="Treitli S.C."/>
            <person name="Kolisko M."/>
            <person name="Husnik F."/>
            <person name="Keeling P."/>
            <person name="Hampl V."/>
        </authorList>
    </citation>
    <scope>NUCLEOTIDE SEQUENCE [LARGE SCALE GENOMIC DNA]</scope>
    <source>
        <strain evidence="1">ST1C</strain>
    </source>
</reference>
<evidence type="ECO:0000313" key="1">
    <source>
        <dbReference type="EMBL" id="KAA6354039.1"/>
    </source>
</evidence>
<dbReference type="EMBL" id="SNRW01037015">
    <property type="protein sequence ID" value="KAA6354039.1"/>
    <property type="molecule type" value="Genomic_DNA"/>
</dbReference>
<evidence type="ECO:0008006" key="3">
    <source>
        <dbReference type="Google" id="ProtNLM"/>
    </source>
</evidence>
<gene>
    <name evidence="1" type="ORF">EZS28_050434</name>
</gene>
<proteinExistence type="predicted"/>
<evidence type="ECO:0000313" key="2">
    <source>
        <dbReference type="Proteomes" id="UP000324800"/>
    </source>
</evidence>
<accession>A0A5J4T707</accession>
<organism evidence="1 2">
    <name type="scientific">Streblomastix strix</name>
    <dbReference type="NCBI Taxonomy" id="222440"/>
    <lineage>
        <taxon>Eukaryota</taxon>
        <taxon>Metamonada</taxon>
        <taxon>Preaxostyla</taxon>
        <taxon>Oxymonadida</taxon>
        <taxon>Streblomastigidae</taxon>
        <taxon>Streblomastix</taxon>
    </lineage>
</organism>
<dbReference type="SUPFAM" id="SSF51126">
    <property type="entry name" value="Pectin lyase-like"/>
    <property type="match status" value="1"/>
</dbReference>